<organism evidence="1 2">
    <name type="scientific">Cryptolaemus montrouzieri</name>
    <dbReference type="NCBI Taxonomy" id="559131"/>
    <lineage>
        <taxon>Eukaryota</taxon>
        <taxon>Metazoa</taxon>
        <taxon>Ecdysozoa</taxon>
        <taxon>Arthropoda</taxon>
        <taxon>Hexapoda</taxon>
        <taxon>Insecta</taxon>
        <taxon>Pterygota</taxon>
        <taxon>Neoptera</taxon>
        <taxon>Endopterygota</taxon>
        <taxon>Coleoptera</taxon>
        <taxon>Polyphaga</taxon>
        <taxon>Cucujiformia</taxon>
        <taxon>Coccinelloidea</taxon>
        <taxon>Coccinellidae</taxon>
        <taxon>Scymninae</taxon>
        <taxon>Scymnini</taxon>
        <taxon>Cryptolaemus</taxon>
    </lineage>
</organism>
<evidence type="ECO:0000313" key="2">
    <source>
        <dbReference type="Proteomes" id="UP001516400"/>
    </source>
</evidence>
<proteinExistence type="predicted"/>
<dbReference type="SUPFAM" id="SSF56219">
    <property type="entry name" value="DNase I-like"/>
    <property type="match status" value="1"/>
</dbReference>
<gene>
    <name evidence="1" type="ORF">HHI36_016502</name>
</gene>
<protein>
    <recommendedName>
        <fullName evidence="3">Endonuclease/exonuclease/phosphatase domain-containing protein</fullName>
    </recommendedName>
</protein>
<comment type="caution">
    <text evidence="1">The sequence shown here is derived from an EMBL/GenBank/DDBJ whole genome shotgun (WGS) entry which is preliminary data.</text>
</comment>
<evidence type="ECO:0000313" key="1">
    <source>
        <dbReference type="EMBL" id="KAL3278985.1"/>
    </source>
</evidence>
<dbReference type="Gene3D" id="3.60.10.10">
    <property type="entry name" value="Endonuclease/exonuclease/phosphatase"/>
    <property type="match status" value="1"/>
</dbReference>
<evidence type="ECO:0008006" key="3">
    <source>
        <dbReference type="Google" id="ProtNLM"/>
    </source>
</evidence>
<sequence length="90" mass="10430">MILTRDGIECEDVSAVKDMSVEMNVEMVAVKIPERKIVILGVYQKPSRDFKCFMDKLTYTLQELSAFEKFNIILTGDFNIDFIDESDQRN</sequence>
<dbReference type="EMBL" id="JABFTP020000124">
    <property type="protein sequence ID" value="KAL3278985.1"/>
    <property type="molecule type" value="Genomic_DNA"/>
</dbReference>
<reference evidence="1 2" key="1">
    <citation type="journal article" date="2021" name="BMC Biol.">
        <title>Horizontally acquired antibacterial genes associated with adaptive radiation of ladybird beetles.</title>
        <authorList>
            <person name="Li H.S."/>
            <person name="Tang X.F."/>
            <person name="Huang Y.H."/>
            <person name="Xu Z.Y."/>
            <person name="Chen M.L."/>
            <person name="Du X.Y."/>
            <person name="Qiu B.Y."/>
            <person name="Chen P.T."/>
            <person name="Zhang W."/>
            <person name="Slipinski A."/>
            <person name="Escalona H.E."/>
            <person name="Waterhouse R.M."/>
            <person name="Zwick A."/>
            <person name="Pang H."/>
        </authorList>
    </citation>
    <scope>NUCLEOTIDE SEQUENCE [LARGE SCALE GENOMIC DNA]</scope>
    <source>
        <strain evidence="1">SYSU2018</strain>
    </source>
</reference>
<dbReference type="Proteomes" id="UP001516400">
    <property type="component" value="Unassembled WGS sequence"/>
</dbReference>
<accession>A0ABD2NJY3</accession>
<name>A0ABD2NJY3_9CUCU</name>
<keyword evidence="2" id="KW-1185">Reference proteome</keyword>
<dbReference type="InterPro" id="IPR036691">
    <property type="entry name" value="Endo/exonu/phosph_ase_sf"/>
</dbReference>
<dbReference type="AlphaFoldDB" id="A0ABD2NJY3"/>